<dbReference type="PANTHER" id="PTHR14614">
    <property type="entry name" value="HEPATOCELLULAR CARCINOMA-ASSOCIATED ANTIGEN"/>
    <property type="match status" value="1"/>
</dbReference>
<proteinExistence type="predicted"/>
<feature type="region of interest" description="Disordered" evidence="1">
    <location>
        <begin position="1"/>
        <end position="25"/>
    </location>
</feature>
<dbReference type="EMBL" id="PKSL01000037">
    <property type="protein sequence ID" value="POW11584.1"/>
    <property type="molecule type" value="Genomic_DNA"/>
</dbReference>
<sequence length="315" mass="34995">SANADVPWPSDLFQEPSSFRPPSPEPQIIEHTIHDGTCLKIKLVGAHPLWGKSSFHMQLGSQSFRRIELIEFQTCAKSDQTLLPFYDRHVLYPASIRLSRYIQENAKKLFPDNLSIKVLELGAGGGLPGLTCALSGASLVVATDFPDPDLIKNLEWNADENLPASLRDRLIVKGLKWGTKLDGDDFQVVRTILPHESTTSSPSTASSSSPGFDLILLSDLVFNHSEHNSLLTTCEISLNNRAPTSKHPTPSLLVFYSHHRPWCVTADEEFFVIARQRGWKCTRIIEDKNAGLAFPADKGDPTIRGTVHGWILTRH</sequence>
<comment type="caution">
    <text evidence="2">The sequence shown here is derived from an EMBL/GenBank/DDBJ whole genome shotgun (WGS) entry which is preliminary data.</text>
</comment>
<dbReference type="PANTHER" id="PTHR14614:SF10">
    <property type="entry name" value="PROTEIN N-TERMINAL AND LYSINE N-METHYLTRANSFERASE EFM7"/>
    <property type="match status" value="1"/>
</dbReference>
<protein>
    <recommendedName>
        <fullName evidence="4">Nicotinamide N-methyltransferase</fullName>
    </recommendedName>
</protein>
<dbReference type="GO" id="GO:0008757">
    <property type="term" value="F:S-adenosylmethionine-dependent methyltransferase activity"/>
    <property type="evidence" value="ECO:0007669"/>
    <property type="project" value="UniProtKB-ARBA"/>
</dbReference>
<dbReference type="Proteomes" id="UP000239156">
    <property type="component" value="Unassembled WGS sequence"/>
</dbReference>
<dbReference type="SUPFAM" id="SSF53335">
    <property type="entry name" value="S-adenosyl-L-methionine-dependent methyltransferases"/>
    <property type="match status" value="1"/>
</dbReference>
<dbReference type="AlphaFoldDB" id="A0A2S4VPW6"/>
<feature type="non-terminal residue" evidence="2">
    <location>
        <position position="1"/>
    </location>
</feature>
<dbReference type="Pfam" id="PF10294">
    <property type="entry name" value="Methyltransf_16"/>
    <property type="match status" value="1"/>
</dbReference>
<feature type="non-terminal residue" evidence="2">
    <location>
        <position position="315"/>
    </location>
</feature>
<gene>
    <name evidence="2" type="ORF">PSTT_05126</name>
</gene>
<evidence type="ECO:0000313" key="3">
    <source>
        <dbReference type="Proteomes" id="UP000239156"/>
    </source>
</evidence>
<organism evidence="2 3">
    <name type="scientific">Puccinia striiformis</name>
    <dbReference type="NCBI Taxonomy" id="27350"/>
    <lineage>
        <taxon>Eukaryota</taxon>
        <taxon>Fungi</taxon>
        <taxon>Dikarya</taxon>
        <taxon>Basidiomycota</taxon>
        <taxon>Pucciniomycotina</taxon>
        <taxon>Pucciniomycetes</taxon>
        <taxon>Pucciniales</taxon>
        <taxon>Pucciniaceae</taxon>
        <taxon>Puccinia</taxon>
    </lineage>
</organism>
<keyword evidence="3" id="KW-1185">Reference proteome</keyword>
<dbReference type="Gene3D" id="3.40.50.150">
    <property type="entry name" value="Vaccinia Virus protein VP39"/>
    <property type="match status" value="1"/>
</dbReference>
<dbReference type="VEuPathDB" id="FungiDB:PSHT_01722"/>
<evidence type="ECO:0008006" key="4">
    <source>
        <dbReference type="Google" id="ProtNLM"/>
    </source>
</evidence>
<dbReference type="InterPro" id="IPR029063">
    <property type="entry name" value="SAM-dependent_MTases_sf"/>
</dbReference>
<accession>A0A2S4VPW6</accession>
<evidence type="ECO:0000313" key="2">
    <source>
        <dbReference type="EMBL" id="POW11584.1"/>
    </source>
</evidence>
<name>A0A2S4VPW6_9BASI</name>
<dbReference type="VEuPathDB" id="FungiDB:PSTT_05126"/>
<reference evidence="2" key="1">
    <citation type="submission" date="2017-12" db="EMBL/GenBank/DDBJ databases">
        <title>Gene loss provides genomic basis for host adaptation in cereal stripe rust fungi.</title>
        <authorList>
            <person name="Xia C."/>
        </authorList>
    </citation>
    <scope>NUCLEOTIDE SEQUENCE [LARGE SCALE GENOMIC DNA]</scope>
    <source>
        <strain evidence="2">93-210</strain>
    </source>
</reference>
<dbReference type="GO" id="GO:0005737">
    <property type="term" value="C:cytoplasm"/>
    <property type="evidence" value="ECO:0007669"/>
    <property type="project" value="TreeGrafter"/>
</dbReference>
<dbReference type="InterPro" id="IPR019410">
    <property type="entry name" value="Methyltransf_16"/>
</dbReference>
<evidence type="ECO:0000256" key="1">
    <source>
        <dbReference type="SAM" id="MobiDB-lite"/>
    </source>
</evidence>